<organism evidence="1 2">
    <name type="scientific">Lynx pardinus</name>
    <name type="common">Iberian lynx</name>
    <name type="synonym">Felis pardina</name>
    <dbReference type="NCBI Taxonomy" id="191816"/>
    <lineage>
        <taxon>Eukaryota</taxon>
        <taxon>Metazoa</taxon>
        <taxon>Chordata</taxon>
        <taxon>Craniata</taxon>
        <taxon>Vertebrata</taxon>
        <taxon>Euteleostomi</taxon>
        <taxon>Mammalia</taxon>
        <taxon>Eutheria</taxon>
        <taxon>Laurasiatheria</taxon>
        <taxon>Carnivora</taxon>
        <taxon>Feliformia</taxon>
        <taxon>Felidae</taxon>
        <taxon>Felinae</taxon>
        <taxon>Lynx</taxon>
    </lineage>
</organism>
<protein>
    <submittedName>
        <fullName evidence="1">Uncharacterized protein</fullName>
    </submittedName>
</protein>
<accession>A0A485NAH4</accession>
<name>A0A485NAH4_LYNPA</name>
<dbReference type="Proteomes" id="UP000386466">
    <property type="component" value="Unassembled WGS sequence"/>
</dbReference>
<sequence>MRTLKINSLRDTYVTQSVKCPTSAQVMISWSLRAWSLPGILCLLFCPSPARTLSLSQK</sequence>
<proteinExistence type="predicted"/>
<gene>
    <name evidence="1" type="ORF">LYPA_23C021439</name>
</gene>
<evidence type="ECO:0000313" key="1">
    <source>
        <dbReference type="EMBL" id="VFV29379.1"/>
    </source>
</evidence>
<dbReference type="AlphaFoldDB" id="A0A485NAH4"/>
<keyword evidence="2" id="KW-1185">Reference proteome</keyword>
<dbReference type="EMBL" id="CAAGRJ010012693">
    <property type="protein sequence ID" value="VFV29379.1"/>
    <property type="molecule type" value="Genomic_DNA"/>
</dbReference>
<evidence type="ECO:0000313" key="2">
    <source>
        <dbReference type="Proteomes" id="UP000386466"/>
    </source>
</evidence>
<reference evidence="1 2" key="1">
    <citation type="submission" date="2019-01" db="EMBL/GenBank/DDBJ databases">
        <authorList>
            <person name="Alioto T."/>
            <person name="Alioto T."/>
        </authorList>
    </citation>
    <scope>NUCLEOTIDE SEQUENCE [LARGE SCALE GENOMIC DNA]</scope>
</reference>